<sequence length="410" mass="45692">METLMPTEDLLKRLQDAGAAYKEDKHGARERLTSLCYTLIASLESPSESLQRIGWAEPARNADCRTAIDLKLFELMKEDEEIGVQGVTAKELAGKAGADEVLISRMMKHLAAMNVVGESGPDTYILLPFSRSLTEPRYRNGIICNQDLTAAAFLYEPKYLRDNKHELPSPPNGPFQAAFKTDLPIAEWCQEKPRLVKRFDQSKGDILFVAIGASGSGFLRKFNNKFPDHPGRLILQEKPEFLEALSSYENIFEGIPTDKFDPHPIQGARAYYLLTTLRGKSEQECVNVLEQLKSAIEPGYSVVLLNEIIVPTQHASWRVTSMDRLVNATHSTNEWTEADIASIIKQAGFKTREMHRCPMVPSTLIEIILDSDPLMEDGYGDDGAMENATDPDPDVDADVDIEDCIVVATD</sequence>
<dbReference type="InterPro" id="IPR001077">
    <property type="entry name" value="COMT_C"/>
</dbReference>
<gene>
    <name evidence="6" type="ORF">N8I77_000163</name>
</gene>
<dbReference type="GO" id="GO:0032259">
    <property type="term" value="P:methylation"/>
    <property type="evidence" value="ECO:0007669"/>
    <property type="project" value="UniProtKB-KW"/>
</dbReference>
<keyword evidence="2" id="KW-0808">Transferase</keyword>
<keyword evidence="1" id="KW-0489">Methyltransferase</keyword>
<dbReference type="SUPFAM" id="SSF53335">
    <property type="entry name" value="S-adenosyl-L-methionine-dependent methyltransferases"/>
    <property type="match status" value="1"/>
</dbReference>
<dbReference type="PROSITE" id="PS51683">
    <property type="entry name" value="SAM_OMT_II"/>
    <property type="match status" value="1"/>
</dbReference>
<dbReference type="Proteomes" id="UP001265746">
    <property type="component" value="Unassembled WGS sequence"/>
</dbReference>
<dbReference type="PANTHER" id="PTHR43712">
    <property type="entry name" value="PUTATIVE (AFU_ORTHOLOGUE AFUA_4G14580)-RELATED"/>
    <property type="match status" value="1"/>
</dbReference>
<comment type="caution">
    <text evidence="6">The sequence shown here is derived from an EMBL/GenBank/DDBJ whole genome shotgun (WGS) entry which is preliminary data.</text>
</comment>
<name>A0AAD9SP86_PHOAM</name>
<proteinExistence type="predicted"/>
<evidence type="ECO:0000256" key="1">
    <source>
        <dbReference type="ARBA" id="ARBA00022603"/>
    </source>
</evidence>
<dbReference type="InterPro" id="IPR016461">
    <property type="entry name" value="COMT-like"/>
</dbReference>
<evidence type="ECO:0000259" key="4">
    <source>
        <dbReference type="Pfam" id="PF00891"/>
    </source>
</evidence>
<organism evidence="6 7">
    <name type="scientific">Phomopsis amygdali</name>
    <name type="common">Fusicoccum amygdali</name>
    <dbReference type="NCBI Taxonomy" id="1214568"/>
    <lineage>
        <taxon>Eukaryota</taxon>
        <taxon>Fungi</taxon>
        <taxon>Dikarya</taxon>
        <taxon>Ascomycota</taxon>
        <taxon>Pezizomycotina</taxon>
        <taxon>Sordariomycetes</taxon>
        <taxon>Sordariomycetidae</taxon>
        <taxon>Diaporthales</taxon>
        <taxon>Diaporthaceae</taxon>
        <taxon>Diaporthe</taxon>
    </lineage>
</organism>
<dbReference type="AlphaFoldDB" id="A0AAD9SP86"/>
<keyword evidence="7" id="KW-1185">Reference proteome</keyword>
<dbReference type="SUPFAM" id="SSF46785">
    <property type="entry name" value="Winged helix' DNA-binding domain"/>
    <property type="match status" value="1"/>
</dbReference>
<dbReference type="InterPro" id="IPR036388">
    <property type="entry name" value="WH-like_DNA-bd_sf"/>
</dbReference>
<accession>A0AAD9SP86</accession>
<dbReference type="InterPro" id="IPR029063">
    <property type="entry name" value="SAM-dependent_MTases_sf"/>
</dbReference>
<feature type="domain" description="O-methyltransferase C-terminal" evidence="4">
    <location>
        <begin position="258"/>
        <end position="350"/>
    </location>
</feature>
<dbReference type="EMBL" id="JAUJFL010000001">
    <property type="protein sequence ID" value="KAK2613239.1"/>
    <property type="molecule type" value="Genomic_DNA"/>
</dbReference>
<feature type="domain" description="O-methyltransferase dimerisation" evidence="5">
    <location>
        <begin position="65"/>
        <end position="134"/>
    </location>
</feature>
<evidence type="ECO:0000313" key="7">
    <source>
        <dbReference type="Proteomes" id="UP001265746"/>
    </source>
</evidence>
<dbReference type="Gene3D" id="1.10.10.10">
    <property type="entry name" value="Winged helix-like DNA-binding domain superfamily/Winged helix DNA-binding domain"/>
    <property type="match status" value="1"/>
</dbReference>
<dbReference type="Pfam" id="PF00891">
    <property type="entry name" value="Methyltransf_2"/>
    <property type="match status" value="1"/>
</dbReference>
<dbReference type="InterPro" id="IPR036390">
    <property type="entry name" value="WH_DNA-bd_sf"/>
</dbReference>
<dbReference type="Gene3D" id="3.40.50.150">
    <property type="entry name" value="Vaccinia Virus protein VP39"/>
    <property type="match status" value="1"/>
</dbReference>
<dbReference type="Pfam" id="PF08100">
    <property type="entry name" value="Dimerisation"/>
    <property type="match status" value="1"/>
</dbReference>
<dbReference type="GO" id="GO:0008171">
    <property type="term" value="F:O-methyltransferase activity"/>
    <property type="evidence" value="ECO:0007669"/>
    <property type="project" value="InterPro"/>
</dbReference>
<protein>
    <submittedName>
        <fullName evidence="6">Uncharacterized protein</fullName>
    </submittedName>
</protein>
<dbReference type="GO" id="GO:0046983">
    <property type="term" value="F:protein dimerization activity"/>
    <property type="evidence" value="ECO:0007669"/>
    <property type="project" value="InterPro"/>
</dbReference>
<evidence type="ECO:0000256" key="3">
    <source>
        <dbReference type="ARBA" id="ARBA00022691"/>
    </source>
</evidence>
<dbReference type="InterPro" id="IPR012967">
    <property type="entry name" value="COMT_dimerisation"/>
</dbReference>
<reference evidence="6" key="1">
    <citation type="submission" date="2023-06" db="EMBL/GenBank/DDBJ databases">
        <authorList>
            <person name="Noh H."/>
        </authorList>
    </citation>
    <scope>NUCLEOTIDE SEQUENCE</scope>
    <source>
        <strain evidence="6">DUCC20226</strain>
    </source>
</reference>
<keyword evidence="3" id="KW-0949">S-adenosyl-L-methionine</keyword>
<evidence type="ECO:0000256" key="2">
    <source>
        <dbReference type="ARBA" id="ARBA00022679"/>
    </source>
</evidence>
<evidence type="ECO:0000313" key="6">
    <source>
        <dbReference type="EMBL" id="KAK2613239.1"/>
    </source>
</evidence>
<dbReference type="PANTHER" id="PTHR43712:SF1">
    <property type="entry name" value="HYPOTHETICAL O-METHYLTRANSFERASE (EUROFUNG)-RELATED"/>
    <property type="match status" value="1"/>
</dbReference>
<evidence type="ECO:0000259" key="5">
    <source>
        <dbReference type="Pfam" id="PF08100"/>
    </source>
</evidence>